<dbReference type="Pfam" id="PF16064">
    <property type="entry name" value="DUF4806"/>
    <property type="match status" value="1"/>
</dbReference>
<dbReference type="InterPro" id="IPR032071">
    <property type="entry name" value="DUF4806"/>
</dbReference>
<reference evidence="3" key="2">
    <citation type="submission" date="2025-05" db="UniProtKB">
        <authorList>
            <consortium name="EnsemblMetazoa"/>
        </authorList>
    </citation>
    <scope>IDENTIFICATION</scope>
    <source>
        <strain evidence="3">Foshan</strain>
    </source>
</reference>
<evidence type="ECO:0000259" key="2">
    <source>
        <dbReference type="Pfam" id="PF16064"/>
    </source>
</evidence>
<name>A0ABM1ZGP1_AEDAL</name>
<keyword evidence="4" id="KW-1185">Reference proteome</keyword>
<feature type="region of interest" description="Disordered" evidence="1">
    <location>
        <begin position="386"/>
        <end position="408"/>
    </location>
</feature>
<evidence type="ECO:0000256" key="1">
    <source>
        <dbReference type="SAM" id="MobiDB-lite"/>
    </source>
</evidence>
<protein>
    <recommendedName>
        <fullName evidence="2">DUF4806 domain-containing protein</fullName>
    </recommendedName>
</protein>
<feature type="region of interest" description="Disordered" evidence="1">
    <location>
        <begin position="351"/>
        <end position="374"/>
    </location>
</feature>
<feature type="compositionally biased region" description="Low complexity" evidence="1">
    <location>
        <begin position="364"/>
        <end position="374"/>
    </location>
</feature>
<feature type="domain" description="DUF4806" evidence="2">
    <location>
        <begin position="226"/>
        <end position="300"/>
    </location>
</feature>
<evidence type="ECO:0000313" key="4">
    <source>
        <dbReference type="Proteomes" id="UP000069940"/>
    </source>
</evidence>
<dbReference type="EnsemblMetazoa" id="AALFPA23_018290.R26856">
    <property type="protein sequence ID" value="AALFPA23_018290.P26856"/>
    <property type="gene ID" value="AALFPA23_018290"/>
</dbReference>
<sequence>MPFAVIETINARGSRELSVVPNNWLRRTPGGYAVLWPDVSVAEQERYLCNENSYPDSSWLRYNCTVKHNMIGSYNHAMSVLDDMSVEEGPSKKVRHEKESQNFLQKLVNRNPSRLDERNHNGSTPKISQIGKRAEERFPANASAHTETVQLVSDDEADHVEVEDPIQKCLDKMDIIIGMQQRINQRLDLLERRVAGISQQNCEILEATRLQERAAKSDIEQTLSFSFNPMDTEEELEQLERNLDDKEFNAKLVKWLRVNVSGSCAEDRMLCVLDLLFTKKFQTMCTWTGASRKGPKTAIMPNRNILEIFQIIGSDEKEVVNQRELANFFMKKLKNSLKRLTISGVRRSTRHVRRRKKVPATQPEGANVSEVGSSVSEAELEADFTYADDDTSDVHEHTTYVNDSPPIPENNYDPYFIVKVEQ</sequence>
<evidence type="ECO:0000313" key="3">
    <source>
        <dbReference type="EnsemblMetazoa" id="AALFPA23_018290.P26856"/>
    </source>
</evidence>
<organism evidence="3 4">
    <name type="scientific">Aedes albopictus</name>
    <name type="common">Asian tiger mosquito</name>
    <name type="synonym">Stegomyia albopicta</name>
    <dbReference type="NCBI Taxonomy" id="7160"/>
    <lineage>
        <taxon>Eukaryota</taxon>
        <taxon>Metazoa</taxon>
        <taxon>Ecdysozoa</taxon>
        <taxon>Arthropoda</taxon>
        <taxon>Hexapoda</taxon>
        <taxon>Insecta</taxon>
        <taxon>Pterygota</taxon>
        <taxon>Neoptera</taxon>
        <taxon>Endopterygota</taxon>
        <taxon>Diptera</taxon>
        <taxon>Nematocera</taxon>
        <taxon>Culicoidea</taxon>
        <taxon>Culicidae</taxon>
        <taxon>Culicinae</taxon>
        <taxon>Aedini</taxon>
        <taxon>Aedes</taxon>
        <taxon>Stegomyia</taxon>
    </lineage>
</organism>
<dbReference type="RefSeq" id="XP_029730440.2">
    <property type="nucleotide sequence ID" value="XM_029874580.2"/>
</dbReference>
<dbReference type="GeneID" id="109431735"/>
<reference evidence="4" key="1">
    <citation type="journal article" date="2015" name="Proc. Natl. Acad. Sci. U.S.A.">
        <title>Genome sequence of the Asian Tiger mosquito, Aedes albopictus, reveals insights into its biology, genetics, and evolution.</title>
        <authorList>
            <person name="Chen X.G."/>
            <person name="Jiang X."/>
            <person name="Gu J."/>
            <person name="Xu M."/>
            <person name="Wu Y."/>
            <person name="Deng Y."/>
            <person name="Zhang C."/>
            <person name="Bonizzoni M."/>
            <person name="Dermauw W."/>
            <person name="Vontas J."/>
            <person name="Armbruster P."/>
            <person name="Huang X."/>
            <person name="Yang Y."/>
            <person name="Zhang H."/>
            <person name="He W."/>
            <person name="Peng H."/>
            <person name="Liu Y."/>
            <person name="Wu K."/>
            <person name="Chen J."/>
            <person name="Lirakis M."/>
            <person name="Topalis P."/>
            <person name="Van Leeuwen T."/>
            <person name="Hall A.B."/>
            <person name="Jiang X."/>
            <person name="Thorpe C."/>
            <person name="Mueller R.L."/>
            <person name="Sun C."/>
            <person name="Waterhouse R.M."/>
            <person name="Yan G."/>
            <person name="Tu Z.J."/>
            <person name="Fang X."/>
            <person name="James A.A."/>
        </authorList>
    </citation>
    <scope>NUCLEOTIDE SEQUENCE [LARGE SCALE GENOMIC DNA]</scope>
    <source>
        <strain evidence="4">Foshan</strain>
    </source>
</reference>
<dbReference type="Proteomes" id="UP000069940">
    <property type="component" value="Unassembled WGS sequence"/>
</dbReference>
<accession>A0ABM1ZGP1</accession>
<proteinExistence type="predicted"/>